<dbReference type="CDD" id="cd00590">
    <property type="entry name" value="RRM_SF"/>
    <property type="match status" value="1"/>
</dbReference>
<feature type="compositionally biased region" description="Polar residues" evidence="2">
    <location>
        <begin position="1"/>
        <end position="20"/>
    </location>
</feature>
<dbReference type="InterPro" id="IPR035979">
    <property type="entry name" value="RBD_domain_sf"/>
</dbReference>
<dbReference type="Pfam" id="PF07744">
    <property type="entry name" value="SPOC"/>
    <property type="match status" value="1"/>
</dbReference>
<evidence type="ECO:0000259" key="3">
    <source>
        <dbReference type="PROSITE" id="PS50102"/>
    </source>
</evidence>
<feature type="compositionally biased region" description="Basic and acidic residues" evidence="2">
    <location>
        <begin position="489"/>
        <end position="504"/>
    </location>
</feature>
<feature type="region of interest" description="Disordered" evidence="2">
    <location>
        <begin position="1"/>
        <end position="22"/>
    </location>
</feature>
<organism evidence="4 5">
    <name type="scientific">Cardiosporidium cionae</name>
    <dbReference type="NCBI Taxonomy" id="476202"/>
    <lineage>
        <taxon>Eukaryota</taxon>
        <taxon>Sar</taxon>
        <taxon>Alveolata</taxon>
        <taxon>Apicomplexa</taxon>
        <taxon>Aconoidasida</taxon>
        <taxon>Nephromycida</taxon>
        <taxon>Cardiosporidium</taxon>
    </lineage>
</organism>
<keyword evidence="5" id="KW-1185">Reference proteome</keyword>
<feature type="region of interest" description="Disordered" evidence="2">
    <location>
        <begin position="386"/>
        <end position="598"/>
    </location>
</feature>
<dbReference type="SMART" id="SM00360">
    <property type="entry name" value="RRM"/>
    <property type="match status" value="1"/>
</dbReference>
<name>A0ABQ7J7V8_9APIC</name>
<dbReference type="Proteomes" id="UP000823046">
    <property type="component" value="Unassembled WGS sequence"/>
</dbReference>
<dbReference type="InterPro" id="IPR000504">
    <property type="entry name" value="RRM_dom"/>
</dbReference>
<dbReference type="InterPro" id="IPR012677">
    <property type="entry name" value="Nucleotide-bd_a/b_plait_sf"/>
</dbReference>
<feature type="compositionally biased region" description="Polar residues" evidence="2">
    <location>
        <begin position="572"/>
        <end position="589"/>
    </location>
</feature>
<protein>
    <recommendedName>
        <fullName evidence="3">RRM domain-containing protein</fullName>
    </recommendedName>
</protein>
<dbReference type="SUPFAM" id="SSF54928">
    <property type="entry name" value="RNA-binding domain, RBD"/>
    <property type="match status" value="1"/>
</dbReference>
<feature type="region of interest" description="Disordered" evidence="2">
    <location>
        <begin position="242"/>
        <end position="344"/>
    </location>
</feature>
<dbReference type="InterPro" id="IPR012921">
    <property type="entry name" value="SPOC_C"/>
</dbReference>
<comment type="caution">
    <text evidence="4">The sequence shown here is derived from an EMBL/GenBank/DDBJ whole genome shotgun (WGS) entry which is preliminary data.</text>
</comment>
<feature type="compositionally biased region" description="Low complexity" evidence="2">
    <location>
        <begin position="415"/>
        <end position="431"/>
    </location>
</feature>
<feature type="domain" description="RRM" evidence="3">
    <location>
        <begin position="150"/>
        <end position="225"/>
    </location>
</feature>
<dbReference type="PROSITE" id="PS50102">
    <property type="entry name" value="RRM"/>
    <property type="match status" value="1"/>
</dbReference>
<dbReference type="EMBL" id="JADAQX010000493">
    <property type="protein sequence ID" value="KAF8820067.1"/>
    <property type="molecule type" value="Genomic_DNA"/>
</dbReference>
<feature type="compositionally biased region" description="Basic residues" evidence="2">
    <location>
        <begin position="396"/>
        <end position="413"/>
    </location>
</feature>
<proteinExistence type="predicted"/>
<keyword evidence="1" id="KW-0694">RNA-binding</keyword>
<reference evidence="4 5" key="1">
    <citation type="journal article" date="2020" name="bioRxiv">
        <title>Metabolic contributions of an alphaproteobacterial endosymbiont in the apicomplexan Cardiosporidium cionae.</title>
        <authorList>
            <person name="Hunter E.S."/>
            <person name="Paight C.J."/>
            <person name="Lane C.E."/>
        </authorList>
    </citation>
    <scope>NUCLEOTIDE SEQUENCE [LARGE SCALE GENOMIC DNA]</scope>
    <source>
        <strain evidence="4">ESH_2018</strain>
    </source>
</reference>
<sequence>PLSHSSSHFSETGPSSSLLEKSTDGKIYREKIPFEHRQDQPVSQWSSHQSIDEQMEDYRCLMKRFIFTNRYLLLSHLPSRLLRVYTLRRWVENLSEEGDVEVEILTNSEGHTVAHLTFKTKSSASKAYKKIESNTEGITVEHAPPRKANSCLWLGNVREFMCMQPLESDLKSIFESFGPIVRWKLMSGKNCGFVAYQNIEHAITARNHLYGLLFGREICLNIDFSPNDVSTDIYARRYRSVSPYSHRGGPSNRSMQTFRGRGRESGGHSPLPRRHYNEKEGEMYSDEYSPPGSGVGGRSSVRRREEGGSGGGSSSRLGPSTPSQRGKGAASTGRTMVTSKEQRAQHAENICNSLIANDPVKEALLELLANPDVLALAKERFLSDLPSGRASQRSSSRGRRRSPSGTLRFHRSTYSRPVASSRSRSPSSPSRGGRREGRRGKPLGGWISLPSKPPKSLSTAGRGKKGGIGGVEGASLRFGEGGASGVTLGHEEMKIEKGSEEGGSSHHSPSLKNGSPSRLMKERRLRSPLFTGKVRGGTHGKKCDEEGPPLLPSFLSGERSSATAKRPRLTAEDSSSFPSLQMPPSTLSSSHEEVDATSAVQKDSSGLLLLCKVSKQGQLMCNMSAKYIKGCSDMKPSESLNLGQRTHIDRLCSQLRKTQRFSLWQLGADTREDSRHYDELCDYFINKDRVGLLEFDCYDVYLVPPNSKYIQPLNLPDANFMYAFVVEKTE</sequence>
<accession>A0ABQ7J7V8</accession>
<evidence type="ECO:0000256" key="1">
    <source>
        <dbReference type="PROSITE-ProRule" id="PRU00176"/>
    </source>
</evidence>
<feature type="compositionally biased region" description="Low complexity" evidence="2">
    <location>
        <begin position="444"/>
        <end position="458"/>
    </location>
</feature>
<feature type="compositionally biased region" description="Low complexity" evidence="2">
    <location>
        <begin position="314"/>
        <end position="323"/>
    </location>
</feature>
<evidence type="ECO:0000313" key="5">
    <source>
        <dbReference type="Proteomes" id="UP000823046"/>
    </source>
</evidence>
<dbReference type="Pfam" id="PF00076">
    <property type="entry name" value="RRM_1"/>
    <property type="match status" value="1"/>
</dbReference>
<dbReference type="Gene3D" id="3.30.70.330">
    <property type="match status" value="1"/>
</dbReference>
<evidence type="ECO:0000313" key="4">
    <source>
        <dbReference type="EMBL" id="KAF8820067.1"/>
    </source>
</evidence>
<gene>
    <name evidence="4" type="ORF">IE077_000576</name>
</gene>
<feature type="non-terminal residue" evidence="4">
    <location>
        <position position="1"/>
    </location>
</feature>
<evidence type="ECO:0000256" key="2">
    <source>
        <dbReference type="SAM" id="MobiDB-lite"/>
    </source>
</evidence>